<evidence type="ECO:0000313" key="2">
    <source>
        <dbReference type="Proteomes" id="UP000749646"/>
    </source>
</evidence>
<name>A0A9P6JFY7_9FUNG</name>
<keyword evidence="2" id="KW-1185">Reference proteome</keyword>
<gene>
    <name evidence="1" type="ORF">BGZ65_010732</name>
</gene>
<proteinExistence type="predicted"/>
<dbReference type="EMBL" id="JAAAHW010004882">
    <property type="protein sequence ID" value="KAF9970975.1"/>
    <property type="molecule type" value="Genomic_DNA"/>
</dbReference>
<dbReference type="Proteomes" id="UP000749646">
    <property type="component" value="Unassembled WGS sequence"/>
</dbReference>
<comment type="caution">
    <text evidence="1">The sequence shown here is derived from an EMBL/GenBank/DDBJ whole genome shotgun (WGS) entry which is preliminary data.</text>
</comment>
<accession>A0A9P6JFY7</accession>
<feature type="non-terminal residue" evidence="1">
    <location>
        <position position="281"/>
    </location>
</feature>
<sequence length="281" mass="31400">MTSKRSKNGSNSKSSEALSKMRSEFLQNFSAFKGDPWKLPSGTNVDKRIAESVHDQVHESALHSFIIEDVADVIALFPSDEDQAALKAVVEERPGEQLATLCSSEAAFLRLYDVSPGEMKILLKSGWGNMGSTLSDLPDEDFRSLVHSCFDYIRRIYEMNDMSIPREESESWHMSKIWGFLNILFDGDTRLKHQPGEVLCDASAQRKNRTRRLGIKCALGMKVDGLVLSSYTLLEICLIEAAKKDAGSTSTKAPTDTRKMAKAMKDMHDEIRLKASESQID</sequence>
<protein>
    <submittedName>
        <fullName evidence="1">Uncharacterized protein</fullName>
    </submittedName>
</protein>
<organism evidence="1 2">
    <name type="scientific">Modicella reniformis</name>
    <dbReference type="NCBI Taxonomy" id="1440133"/>
    <lineage>
        <taxon>Eukaryota</taxon>
        <taxon>Fungi</taxon>
        <taxon>Fungi incertae sedis</taxon>
        <taxon>Mucoromycota</taxon>
        <taxon>Mortierellomycotina</taxon>
        <taxon>Mortierellomycetes</taxon>
        <taxon>Mortierellales</taxon>
        <taxon>Mortierellaceae</taxon>
        <taxon>Modicella</taxon>
    </lineage>
</organism>
<dbReference type="AlphaFoldDB" id="A0A9P6JFY7"/>
<reference evidence="1" key="1">
    <citation type="journal article" date="2020" name="Fungal Divers.">
        <title>Resolving the Mortierellaceae phylogeny through synthesis of multi-gene phylogenetics and phylogenomics.</title>
        <authorList>
            <person name="Vandepol N."/>
            <person name="Liber J."/>
            <person name="Desiro A."/>
            <person name="Na H."/>
            <person name="Kennedy M."/>
            <person name="Barry K."/>
            <person name="Grigoriev I.V."/>
            <person name="Miller A.N."/>
            <person name="O'Donnell K."/>
            <person name="Stajich J.E."/>
            <person name="Bonito G."/>
        </authorList>
    </citation>
    <scope>NUCLEOTIDE SEQUENCE</scope>
    <source>
        <strain evidence="1">MES-2147</strain>
    </source>
</reference>
<dbReference type="OrthoDB" id="2447334at2759"/>
<evidence type="ECO:0000313" key="1">
    <source>
        <dbReference type="EMBL" id="KAF9970975.1"/>
    </source>
</evidence>